<keyword evidence="2" id="KW-0808">Transferase</keyword>
<protein>
    <submittedName>
        <fullName evidence="6">Uncharacterized protein</fullName>
    </submittedName>
</protein>
<feature type="domain" description="Protein arginine N-methyltransferase" evidence="5">
    <location>
        <begin position="106"/>
        <end position="256"/>
    </location>
</feature>
<proteinExistence type="predicted"/>
<dbReference type="InterPro" id="IPR056743">
    <property type="entry name" value="TRM5-TYW2-like_MTfase"/>
</dbReference>
<dbReference type="eggNOG" id="KOG1499">
    <property type="taxonomic scope" value="Eukaryota"/>
</dbReference>
<dbReference type="PANTHER" id="PTHR11006:SF122">
    <property type="entry name" value="ARGININE METHYLTRANSFERASE 8"/>
    <property type="match status" value="1"/>
</dbReference>
<dbReference type="PANTHER" id="PTHR11006">
    <property type="entry name" value="PROTEIN ARGININE N-METHYLTRANSFERASE"/>
    <property type="match status" value="1"/>
</dbReference>
<dbReference type="FunCoup" id="T1I5X9">
    <property type="interactions" value="292"/>
</dbReference>
<dbReference type="GO" id="GO:0042054">
    <property type="term" value="F:histone methyltransferase activity"/>
    <property type="evidence" value="ECO:0007669"/>
    <property type="project" value="TreeGrafter"/>
</dbReference>
<dbReference type="Gene3D" id="2.70.160.11">
    <property type="entry name" value="Hnrnp arginine n-methyltransferase1"/>
    <property type="match status" value="1"/>
</dbReference>
<dbReference type="AlphaFoldDB" id="T1I5X9"/>
<dbReference type="CDD" id="cd02440">
    <property type="entry name" value="AdoMet_MTases"/>
    <property type="match status" value="1"/>
</dbReference>
<dbReference type="EMBL" id="ACPB03013081">
    <property type="status" value="NOT_ANNOTATED_CDS"/>
    <property type="molecule type" value="Genomic_DNA"/>
</dbReference>
<evidence type="ECO:0000313" key="7">
    <source>
        <dbReference type="Proteomes" id="UP000015103"/>
    </source>
</evidence>
<dbReference type="OMA" id="ERICLAV"/>
<evidence type="ECO:0000313" key="6">
    <source>
        <dbReference type="EnsemblMetazoa" id="RPRC011698-PA"/>
    </source>
</evidence>
<keyword evidence="3" id="KW-0949">S-adenosyl-L-methionine</keyword>
<dbReference type="InterPro" id="IPR025799">
    <property type="entry name" value="Arg_MeTrfase"/>
</dbReference>
<evidence type="ECO:0000259" key="4">
    <source>
        <dbReference type="Pfam" id="PF02475"/>
    </source>
</evidence>
<dbReference type="InParanoid" id="T1I5X9"/>
<dbReference type="NCBIfam" id="TIGR01444">
    <property type="entry name" value="fkbM_fam"/>
    <property type="match status" value="1"/>
</dbReference>
<feature type="domain" description="TRM5/TYW2-like methyltransferase" evidence="4">
    <location>
        <begin position="45"/>
        <end position="101"/>
    </location>
</feature>
<dbReference type="InterPro" id="IPR055135">
    <property type="entry name" value="PRMT_dom"/>
</dbReference>
<organism evidence="6 7">
    <name type="scientific">Rhodnius prolixus</name>
    <name type="common">Triatomid bug</name>
    <dbReference type="NCBI Taxonomy" id="13249"/>
    <lineage>
        <taxon>Eukaryota</taxon>
        <taxon>Metazoa</taxon>
        <taxon>Ecdysozoa</taxon>
        <taxon>Arthropoda</taxon>
        <taxon>Hexapoda</taxon>
        <taxon>Insecta</taxon>
        <taxon>Pterygota</taxon>
        <taxon>Neoptera</taxon>
        <taxon>Paraneoptera</taxon>
        <taxon>Hemiptera</taxon>
        <taxon>Heteroptera</taxon>
        <taxon>Panheteroptera</taxon>
        <taxon>Cimicomorpha</taxon>
        <taxon>Reduviidae</taxon>
        <taxon>Triatominae</taxon>
        <taxon>Rhodnius</taxon>
    </lineage>
</organism>
<dbReference type="GO" id="GO:0035242">
    <property type="term" value="F:protein-arginine omega-N asymmetric methyltransferase activity"/>
    <property type="evidence" value="ECO:0007669"/>
    <property type="project" value="TreeGrafter"/>
</dbReference>
<evidence type="ECO:0000259" key="5">
    <source>
        <dbReference type="Pfam" id="PF22528"/>
    </source>
</evidence>
<accession>T1I5X9</accession>
<dbReference type="STRING" id="13249.T1I5X9"/>
<reference evidence="6" key="1">
    <citation type="submission" date="2015-05" db="UniProtKB">
        <authorList>
            <consortium name="EnsemblMetazoa"/>
        </authorList>
    </citation>
    <scope>IDENTIFICATION</scope>
</reference>
<dbReference type="Gene3D" id="3.40.50.150">
    <property type="entry name" value="Vaccinia Virus protein VP39"/>
    <property type="match status" value="1"/>
</dbReference>
<dbReference type="VEuPathDB" id="VectorBase:RPRC011698"/>
<keyword evidence="1" id="KW-0489">Methyltransferase</keyword>
<evidence type="ECO:0000256" key="1">
    <source>
        <dbReference type="ARBA" id="ARBA00022603"/>
    </source>
</evidence>
<dbReference type="HOGENOM" id="CLU_017375_1_2_1"/>
<dbReference type="Proteomes" id="UP000015103">
    <property type="component" value="Unassembled WGS sequence"/>
</dbReference>
<dbReference type="SUPFAM" id="SSF53335">
    <property type="entry name" value="S-adenosyl-L-methionine-dependent methyltransferases"/>
    <property type="match status" value="1"/>
</dbReference>
<evidence type="ECO:0000256" key="2">
    <source>
        <dbReference type="ARBA" id="ARBA00022679"/>
    </source>
</evidence>
<dbReference type="GO" id="GO:0005634">
    <property type="term" value="C:nucleus"/>
    <property type="evidence" value="ECO:0007669"/>
    <property type="project" value="TreeGrafter"/>
</dbReference>
<evidence type="ECO:0000256" key="3">
    <source>
        <dbReference type="ARBA" id="ARBA00022691"/>
    </source>
</evidence>
<dbReference type="Pfam" id="PF22528">
    <property type="entry name" value="PRMT_C"/>
    <property type="match status" value="1"/>
</dbReference>
<dbReference type="InterPro" id="IPR006342">
    <property type="entry name" value="FkbM_mtfrase"/>
</dbReference>
<dbReference type="InterPro" id="IPR029063">
    <property type="entry name" value="SAM-dependent_MTases_sf"/>
</dbReference>
<dbReference type="Pfam" id="PF02475">
    <property type="entry name" value="TRM5-TYW2_MTfase"/>
    <property type="match status" value="1"/>
</dbReference>
<name>T1I5X9_RHOPR</name>
<dbReference type="GO" id="GO:0032259">
    <property type="term" value="P:methylation"/>
    <property type="evidence" value="ECO:0007669"/>
    <property type="project" value="UniProtKB-KW"/>
</dbReference>
<sequence>MYEEDVNMFFQSYGDLNIHKTLLLDQARNDAYWRAIFENKDHLKDKIVMDVGAGTGILSIFCAQAGAKKVYAVEASPKLIPILKAVVRDNGVEDIVERICLAVQPQKATIYVALCDMPQLTSQWTRVHDVNLEAATNVYRSEAGCFPHIEQLNYESLISLPKQFCTFDMYKVSLEDVHNNVMRTVFVTNKSGIVEGICIWWDVEFQNGVVLSTSPFSHNTHWKQTIILLPKPINVTTGIPIGAEIAINKANDRVYTMSLTMLDAEEEEHDIPCTCYFSKCQVANAFFVQSSVQIKEEPPSPTSE</sequence>
<keyword evidence="7" id="KW-1185">Reference proteome</keyword>
<dbReference type="GO" id="GO:0035241">
    <property type="term" value="F:protein-arginine omega-N monomethyltransferase activity"/>
    <property type="evidence" value="ECO:0007669"/>
    <property type="project" value="TreeGrafter"/>
</dbReference>
<dbReference type="EnsemblMetazoa" id="RPRC011698-RA">
    <property type="protein sequence ID" value="RPRC011698-PA"/>
    <property type="gene ID" value="RPRC011698"/>
</dbReference>